<dbReference type="STRING" id="1314781.A0A165J0Z6"/>
<dbReference type="Proteomes" id="UP000077266">
    <property type="component" value="Unassembled WGS sequence"/>
</dbReference>
<accession>A0A165J0Z6</accession>
<keyword evidence="4" id="KW-1185">Reference proteome</keyword>
<dbReference type="EMBL" id="KV425977">
    <property type="protein sequence ID" value="KZV94165.1"/>
    <property type="molecule type" value="Genomic_DNA"/>
</dbReference>
<protein>
    <submittedName>
        <fullName evidence="3">Uncharacterized protein</fullName>
    </submittedName>
</protein>
<dbReference type="InParanoid" id="A0A165J0Z6"/>
<evidence type="ECO:0000313" key="4">
    <source>
        <dbReference type="Proteomes" id="UP000077266"/>
    </source>
</evidence>
<feature type="compositionally biased region" description="Polar residues" evidence="2">
    <location>
        <begin position="376"/>
        <end position="385"/>
    </location>
</feature>
<evidence type="ECO:0000256" key="1">
    <source>
        <dbReference type="SAM" id="Coils"/>
    </source>
</evidence>
<feature type="compositionally biased region" description="Polar residues" evidence="2">
    <location>
        <begin position="311"/>
        <end position="322"/>
    </location>
</feature>
<sequence>MDPHEAPTFQDWPVAPVDGEFKYGQVVLLSLDPVASVSPFEDEVATAAAAQLQRAVYLAVILEGGDSFLMNAEEKYLLNFHFLLVGEGLAEENPSASTPLAPALVHPDGRAPVSPSAGSLPRPNLYVHSYDDFLGLVSRMHRGINPCSIRFSEDDMRILRVHVFKDKVKAQKERIAALEARIAAGETDVEYTPIPAYNPAEHESSRLSAASSGLFGMDPDAQERNQLPDPERDFEMRLAQAQIRVEVWLDVAAYPGPYTIEQPFHLHLEVDRLKRVWNEWEERATAELMAKRPATTAWLDGMAHHPDADSTHSNMDVESAHSTALPLQPDLPASRASSPSSLAPDDAIDVRMEQEEQDRRLVKQMLAARARETAAKQLSSGPAGTSPSLHAPAAASAGAQEGLAASPATPRKRPFAFISRAATSATSAVVSRVKPIFSGKPGTIKA</sequence>
<feature type="region of interest" description="Disordered" evidence="2">
    <location>
        <begin position="372"/>
        <end position="409"/>
    </location>
</feature>
<gene>
    <name evidence="3" type="ORF">EXIGLDRAFT_737310</name>
</gene>
<dbReference type="AlphaFoldDB" id="A0A165J0Z6"/>
<feature type="compositionally biased region" description="Low complexity" evidence="2">
    <location>
        <begin position="330"/>
        <end position="345"/>
    </location>
</feature>
<keyword evidence="1" id="KW-0175">Coiled coil</keyword>
<organism evidence="3 4">
    <name type="scientific">Exidia glandulosa HHB12029</name>
    <dbReference type="NCBI Taxonomy" id="1314781"/>
    <lineage>
        <taxon>Eukaryota</taxon>
        <taxon>Fungi</taxon>
        <taxon>Dikarya</taxon>
        <taxon>Basidiomycota</taxon>
        <taxon>Agaricomycotina</taxon>
        <taxon>Agaricomycetes</taxon>
        <taxon>Auriculariales</taxon>
        <taxon>Exidiaceae</taxon>
        <taxon>Exidia</taxon>
    </lineage>
</organism>
<proteinExistence type="predicted"/>
<feature type="coiled-coil region" evidence="1">
    <location>
        <begin position="161"/>
        <end position="188"/>
    </location>
</feature>
<reference evidence="3 4" key="1">
    <citation type="journal article" date="2016" name="Mol. Biol. Evol.">
        <title>Comparative Genomics of Early-Diverging Mushroom-Forming Fungi Provides Insights into the Origins of Lignocellulose Decay Capabilities.</title>
        <authorList>
            <person name="Nagy L.G."/>
            <person name="Riley R."/>
            <person name="Tritt A."/>
            <person name="Adam C."/>
            <person name="Daum C."/>
            <person name="Floudas D."/>
            <person name="Sun H."/>
            <person name="Yadav J.S."/>
            <person name="Pangilinan J."/>
            <person name="Larsson K.H."/>
            <person name="Matsuura K."/>
            <person name="Barry K."/>
            <person name="Labutti K."/>
            <person name="Kuo R."/>
            <person name="Ohm R.A."/>
            <person name="Bhattacharya S.S."/>
            <person name="Shirouzu T."/>
            <person name="Yoshinaga Y."/>
            <person name="Martin F.M."/>
            <person name="Grigoriev I.V."/>
            <person name="Hibbett D.S."/>
        </authorList>
    </citation>
    <scope>NUCLEOTIDE SEQUENCE [LARGE SCALE GENOMIC DNA]</scope>
    <source>
        <strain evidence="3 4">HHB12029</strain>
    </source>
</reference>
<name>A0A165J0Z6_EXIGL</name>
<evidence type="ECO:0000313" key="3">
    <source>
        <dbReference type="EMBL" id="KZV94165.1"/>
    </source>
</evidence>
<evidence type="ECO:0000256" key="2">
    <source>
        <dbReference type="SAM" id="MobiDB-lite"/>
    </source>
</evidence>
<feature type="compositionally biased region" description="Low complexity" evidence="2">
    <location>
        <begin position="386"/>
        <end position="406"/>
    </location>
</feature>
<feature type="region of interest" description="Disordered" evidence="2">
    <location>
        <begin position="301"/>
        <end position="346"/>
    </location>
</feature>